<dbReference type="Proteomes" id="UP000315423">
    <property type="component" value="Unassembled WGS sequence"/>
</dbReference>
<protein>
    <submittedName>
        <fullName evidence="1">Class I SAM-dependent methyltransferase</fullName>
    </submittedName>
</protein>
<proteinExistence type="predicted"/>
<keyword evidence="1" id="KW-0489">Methyltransferase</keyword>
<keyword evidence="1" id="KW-0808">Transferase</keyword>
<sequence>MKKLNLGSGTECLDDWINIDNSFNARLAKSPRLRYLLFKLNFLSKKHYDVDWADHIHKIMIHDVSKKLPFDNESIDYIYSSHLIEHLNKEVGEKLLQECFRVLKKGGLFR</sequence>
<feature type="non-terminal residue" evidence="1">
    <location>
        <position position="110"/>
    </location>
</feature>
<organism evidence="1 2">
    <name type="scientific">Candidatus Methanomarinus sp</name>
    <dbReference type="NCBI Taxonomy" id="3386244"/>
    <lineage>
        <taxon>Archaea</taxon>
        <taxon>Methanobacteriati</taxon>
        <taxon>Methanobacteriota</taxon>
        <taxon>Stenosarchaea group</taxon>
        <taxon>Methanomicrobia</taxon>
        <taxon>Methanosarcinales</taxon>
        <taxon>ANME-2 cluster</taxon>
        <taxon>Candidatus Methanocomedenaceae</taxon>
        <taxon>Candidatus Methanomarinus</taxon>
    </lineage>
</organism>
<reference evidence="1" key="1">
    <citation type="submission" date="2018-09" db="EMBL/GenBank/DDBJ databases">
        <title>A genomic encyclopedia of anaerobic methanotrophic archaea.</title>
        <authorList>
            <person name="Skennerton C.T."/>
            <person name="Chadwick G.L."/>
            <person name="Laso-Perez R."/>
            <person name="Leu A.O."/>
            <person name="Speth D.R."/>
            <person name="Yu H."/>
            <person name="Morgan-Lang C."/>
            <person name="Hatzenpichler R."/>
            <person name="Goudeau D."/>
            <person name="Malmstrom R."/>
            <person name="Woyke T."/>
            <person name="Hallam S."/>
            <person name="Tyson G.W."/>
            <person name="Wegener G."/>
            <person name="Boetius A."/>
            <person name="Orphan V.J."/>
        </authorList>
    </citation>
    <scope>NUCLEOTIDE SEQUENCE</scope>
    <source>
        <strain evidence="1">CONS3730D10UFb2</strain>
    </source>
</reference>
<comment type="caution">
    <text evidence="1">The sequence shown here is derived from an EMBL/GenBank/DDBJ whole genome shotgun (WGS) entry which is preliminary data.</text>
</comment>
<accession>A0AC61SAV8</accession>
<evidence type="ECO:0000313" key="1">
    <source>
        <dbReference type="EMBL" id="TKY91819.1"/>
    </source>
</evidence>
<dbReference type="EMBL" id="QYBA01000126">
    <property type="protein sequence ID" value="TKY91819.1"/>
    <property type="molecule type" value="Genomic_DNA"/>
</dbReference>
<evidence type="ECO:0000313" key="2">
    <source>
        <dbReference type="Proteomes" id="UP000315423"/>
    </source>
</evidence>
<gene>
    <name evidence="1" type="ORF">C5S46_03905</name>
</gene>
<name>A0AC61SAV8_9EURY</name>